<sequence length="175" mass="19720">MGKDRGICWFRYPCFRIELHIVNFKCSPQVSIQGSISELESFVMGNEYLNKVEDNSFFCAWSEKTQLEKGDSVTEGDLILTHPDVKKRLNILALSIYGLVIFPKAIGHIDEAVADLFDRIGKQNTPVLAILAKTIRSLSMLQSWNAYLFANLSFKVIRATSQTLEEVSLAVELNS</sequence>
<evidence type="ECO:0000313" key="2">
    <source>
        <dbReference type="EMBL" id="KAK5771186.1"/>
    </source>
</evidence>
<reference evidence="2 3" key="1">
    <citation type="submission" date="2023-03" db="EMBL/GenBank/DDBJ databases">
        <title>WGS of Gossypium arboreum.</title>
        <authorList>
            <person name="Yu D."/>
        </authorList>
    </citation>
    <scope>NUCLEOTIDE SEQUENCE [LARGE SCALE GENOMIC DNA]</scope>
    <source>
        <tissue evidence="2">Leaf</tissue>
    </source>
</reference>
<dbReference type="InterPro" id="IPR056647">
    <property type="entry name" value="DUF7745"/>
</dbReference>
<organism evidence="2 3">
    <name type="scientific">Gossypium arboreum</name>
    <name type="common">Tree cotton</name>
    <name type="synonym">Gossypium nanking</name>
    <dbReference type="NCBI Taxonomy" id="29729"/>
    <lineage>
        <taxon>Eukaryota</taxon>
        <taxon>Viridiplantae</taxon>
        <taxon>Streptophyta</taxon>
        <taxon>Embryophyta</taxon>
        <taxon>Tracheophyta</taxon>
        <taxon>Spermatophyta</taxon>
        <taxon>Magnoliopsida</taxon>
        <taxon>eudicotyledons</taxon>
        <taxon>Gunneridae</taxon>
        <taxon>Pentapetalae</taxon>
        <taxon>rosids</taxon>
        <taxon>malvids</taxon>
        <taxon>Malvales</taxon>
        <taxon>Malvaceae</taxon>
        <taxon>Malvoideae</taxon>
        <taxon>Gossypium</taxon>
    </lineage>
</organism>
<gene>
    <name evidence="2" type="ORF">PVK06_047368</name>
</gene>
<feature type="domain" description="DUF7745" evidence="1">
    <location>
        <begin position="82"/>
        <end position="142"/>
    </location>
</feature>
<proteinExistence type="predicted"/>
<dbReference type="PANTHER" id="PTHR48200:SF1">
    <property type="entry name" value="AMINOTRANSFERASE-LIKE PLANT MOBILE DOMAIN-CONTAINING PROTEIN"/>
    <property type="match status" value="1"/>
</dbReference>
<dbReference type="EMBL" id="JARKNE010000013">
    <property type="protein sequence ID" value="KAK5771186.1"/>
    <property type="molecule type" value="Genomic_DNA"/>
</dbReference>
<dbReference type="PANTHER" id="PTHR48200">
    <property type="entry name" value="PROTEIN, PUTATIVE-RELATED"/>
    <property type="match status" value="1"/>
</dbReference>
<protein>
    <recommendedName>
        <fullName evidence="1">DUF7745 domain-containing protein</fullName>
    </recommendedName>
</protein>
<name>A0ABR0MD55_GOSAR</name>
<keyword evidence="3" id="KW-1185">Reference proteome</keyword>
<evidence type="ECO:0000313" key="3">
    <source>
        <dbReference type="Proteomes" id="UP001358586"/>
    </source>
</evidence>
<dbReference type="Pfam" id="PF24924">
    <property type="entry name" value="DUF7745"/>
    <property type="match status" value="1"/>
</dbReference>
<evidence type="ECO:0000259" key="1">
    <source>
        <dbReference type="Pfam" id="PF24924"/>
    </source>
</evidence>
<accession>A0ABR0MD55</accession>
<dbReference type="Proteomes" id="UP001358586">
    <property type="component" value="Chromosome 13"/>
</dbReference>
<comment type="caution">
    <text evidence="2">The sequence shown here is derived from an EMBL/GenBank/DDBJ whole genome shotgun (WGS) entry which is preliminary data.</text>
</comment>